<dbReference type="EMBL" id="RHRS01000024">
    <property type="protein sequence ID" value="RRW36236.1"/>
    <property type="molecule type" value="Genomic_DNA"/>
</dbReference>
<dbReference type="RefSeq" id="WP_004424977.1">
    <property type="nucleotide sequence ID" value="NZ_CP104579.1"/>
</dbReference>
<dbReference type="PANTHER" id="PTHR36173:SF2">
    <property type="entry name" value="RIBONUCLEASE VAPC16"/>
    <property type="match status" value="1"/>
</dbReference>
<dbReference type="PANTHER" id="PTHR36173">
    <property type="entry name" value="RIBONUCLEASE VAPC16-RELATED"/>
    <property type="match status" value="1"/>
</dbReference>
<dbReference type="InterPro" id="IPR002716">
    <property type="entry name" value="PIN_dom"/>
</dbReference>
<accession>A0A3R8X477</accession>
<sequence length="129" mass="14124">MKLLLDTHILLWACATPTSLPTDAANLINDRDNELLFSAASIWEVGIKHAMGKAHFHFDPAVLRRALLDADYQELAMTGQHSIAAAALPPIHNDPFDRMLIAQATTEGFILVTSDLAIAKYAGPIRHVK</sequence>
<gene>
    <name evidence="3" type="ORF">EGJ44_10990</name>
    <name evidence="2" type="ORF">N5J11_11970</name>
</gene>
<organism evidence="3 4">
    <name type="scientific">Ectopseudomonas oleovorans</name>
    <name type="common">Pseudomonas oleovorans</name>
    <dbReference type="NCBI Taxonomy" id="301"/>
    <lineage>
        <taxon>Bacteria</taxon>
        <taxon>Pseudomonadati</taxon>
        <taxon>Pseudomonadota</taxon>
        <taxon>Gammaproteobacteria</taxon>
        <taxon>Pseudomonadales</taxon>
        <taxon>Pseudomonadaceae</taxon>
        <taxon>Ectopseudomonas</taxon>
    </lineage>
</organism>
<evidence type="ECO:0000259" key="1">
    <source>
        <dbReference type="Pfam" id="PF01850"/>
    </source>
</evidence>
<dbReference type="InterPro" id="IPR052919">
    <property type="entry name" value="TA_system_RNase"/>
</dbReference>
<dbReference type="SUPFAM" id="SSF88723">
    <property type="entry name" value="PIN domain-like"/>
    <property type="match status" value="1"/>
</dbReference>
<name>A0A061CXT1_ECTOL</name>
<evidence type="ECO:0000313" key="3">
    <source>
        <dbReference type="EMBL" id="RRW36236.1"/>
    </source>
</evidence>
<evidence type="ECO:0000313" key="4">
    <source>
        <dbReference type="Proteomes" id="UP000272833"/>
    </source>
</evidence>
<dbReference type="EMBL" id="JAOCJE010000001">
    <property type="protein sequence ID" value="MDH1339938.1"/>
    <property type="molecule type" value="Genomic_DNA"/>
</dbReference>
<protein>
    <submittedName>
        <fullName evidence="3">Type II toxin-antitoxin system VapC family toxin</fullName>
    </submittedName>
</protein>
<dbReference type="InterPro" id="IPR041705">
    <property type="entry name" value="PIN_Sll0205"/>
</dbReference>
<comment type="caution">
    <text evidence="3">The sequence shown here is derived from an EMBL/GenBank/DDBJ whole genome shotgun (WGS) entry which is preliminary data.</text>
</comment>
<feature type="domain" description="PIN" evidence="1">
    <location>
        <begin position="4"/>
        <end position="123"/>
    </location>
</feature>
<reference evidence="2" key="2">
    <citation type="submission" date="2022-09" db="EMBL/GenBank/DDBJ databases">
        <title>Intensive care unit water sources are persistently colonized with multi-drug resistant bacteria and are the site of extensive horizontal gene transfer of antibiotic resistance genes.</title>
        <authorList>
            <person name="Diorio-Toth L."/>
        </authorList>
    </citation>
    <scope>NUCLEOTIDE SEQUENCE</scope>
    <source>
        <strain evidence="2">GD03704</strain>
    </source>
</reference>
<accession>A0A061CXT1</accession>
<dbReference type="Gene3D" id="3.40.50.1010">
    <property type="entry name" value="5'-nuclease"/>
    <property type="match status" value="1"/>
</dbReference>
<proteinExistence type="predicted"/>
<dbReference type="InterPro" id="IPR029060">
    <property type="entry name" value="PIN-like_dom_sf"/>
</dbReference>
<dbReference type="Proteomes" id="UP000272833">
    <property type="component" value="Unassembled WGS sequence"/>
</dbReference>
<reference evidence="3 4" key="1">
    <citation type="submission" date="2018-10" db="EMBL/GenBank/DDBJ databases">
        <title>Transmission dynamics of multidrug resistant bacteria on intensive care unit surfaces.</title>
        <authorList>
            <person name="D'Souza A.W."/>
            <person name="Potter R.F."/>
            <person name="Wallace M."/>
            <person name="Shupe A."/>
            <person name="Patel S."/>
            <person name="Sun S."/>
            <person name="Gul D."/>
            <person name="Kwon J.H."/>
            <person name="Andleeb S."/>
            <person name="Burnham C.-A.D."/>
            <person name="Dantas G."/>
        </authorList>
    </citation>
    <scope>NUCLEOTIDE SEQUENCE [LARGE SCALE GENOMIC DNA]</scope>
    <source>
        <strain evidence="3 4">PO_271</strain>
    </source>
</reference>
<dbReference type="Proteomes" id="UP001161697">
    <property type="component" value="Unassembled WGS sequence"/>
</dbReference>
<dbReference type="CDD" id="cd09872">
    <property type="entry name" value="PIN_Sll0205-like"/>
    <property type="match status" value="1"/>
</dbReference>
<evidence type="ECO:0000313" key="2">
    <source>
        <dbReference type="EMBL" id="MDH1339938.1"/>
    </source>
</evidence>
<dbReference type="AlphaFoldDB" id="A0A061CXT1"/>
<dbReference type="Pfam" id="PF01850">
    <property type="entry name" value="PIN"/>
    <property type="match status" value="1"/>
</dbReference>